<evidence type="ECO:0000313" key="2">
    <source>
        <dbReference type="EMBL" id="GAH50302.1"/>
    </source>
</evidence>
<dbReference type="AlphaFoldDB" id="X1FZ65"/>
<evidence type="ECO:0000256" key="1">
    <source>
        <dbReference type="SAM" id="MobiDB-lite"/>
    </source>
</evidence>
<dbReference type="EMBL" id="BARU01017917">
    <property type="protein sequence ID" value="GAH50302.1"/>
    <property type="molecule type" value="Genomic_DNA"/>
</dbReference>
<accession>X1FZ65</accession>
<reference evidence="2" key="1">
    <citation type="journal article" date="2014" name="Front. Microbiol.">
        <title>High frequency of phylogenetically diverse reductive dehalogenase-homologous genes in deep subseafloor sedimentary metagenomes.</title>
        <authorList>
            <person name="Kawai M."/>
            <person name="Futagami T."/>
            <person name="Toyoda A."/>
            <person name="Takaki Y."/>
            <person name="Nishi S."/>
            <person name="Hori S."/>
            <person name="Arai W."/>
            <person name="Tsubouchi T."/>
            <person name="Morono Y."/>
            <person name="Uchiyama I."/>
            <person name="Ito T."/>
            <person name="Fujiyama A."/>
            <person name="Inagaki F."/>
            <person name="Takami H."/>
        </authorList>
    </citation>
    <scope>NUCLEOTIDE SEQUENCE</scope>
    <source>
        <strain evidence="2">Expedition CK06-06</strain>
    </source>
</reference>
<feature type="non-terminal residue" evidence="2">
    <location>
        <position position="35"/>
    </location>
</feature>
<organism evidence="2">
    <name type="scientific">marine sediment metagenome</name>
    <dbReference type="NCBI Taxonomy" id="412755"/>
    <lineage>
        <taxon>unclassified sequences</taxon>
        <taxon>metagenomes</taxon>
        <taxon>ecological metagenomes</taxon>
    </lineage>
</organism>
<comment type="caution">
    <text evidence="2">The sequence shown here is derived from an EMBL/GenBank/DDBJ whole genome shotgun (WGS) entry which is preliminary data.</text>
</comment>
<feature type="compositionally biased region" description="Polar residues" evidence="1">
    <location>
        <begin position="1"/>
        <end position="10"/>
    </location>
</feature>
<proteinExistence type="predicted"/>
<feature type="region of interest" description="Disordered" evidence="1">
    <location>
        <begin position="1"/>
        <end position="35"/>
    </location>
</feature>
<protein>
    <submittedName>
        <fullName evidence="2">Uncharacterized protein</fullName>
    </submittedName>
</protein>
<sequence length="35" mass="3712">MGGFVDSNQGIRADSGVDFRGSHKGTAQKLLDIPH</sequence>
<gene>
    <name evidence="2" type="ORF">S03H2_29662</name>
</gene>
<name>X1FZ65_9ZZZZ</name>